<dbReference type="HOGENOM" id="CLU_769960_0_0_1"/>
<name>R7VI06_CAPTE</name>
<evidence type="ECO:0000313" key="5">
    <source>
        <dbReference type="Proteomes" id="UP000014760"/>
    </source>
</evidence>
<dbReference type="Proteomes" id="UP000014760">
    <property type="component" value="Unassembled WGS sequence"/>
</dbReference>
<gene>
    <name evidence="3" type="ORF">CAPTEDRAFT_188324</name>
</gene>
<dbReference type="InterPro" id="IPR048270">
    <property type="entry name" value="PNMA_C"/>
</dbReference>
<reference evidence="5" key="1">
    <citation type="submission" date="2012-12" db="EMBL/GenBank/DDBJ databases">
        <authorList>
            <person name="Hellsten U."/>
            <person name="Grimwood J."/>
            <person name="Chapman J.A."/>
            <person name="Shapiro H."/>
            <person name="Aerts A."/>
            <person name="Otillar R.P."/>
            <person name="Terry A.Y."/>
            <person name="Boore J.L."/>
            <person name="Simakov O."/>
            <person name="Marletaz F."/>
            <person name="Cho S.-J."/>
            <person name="Edsinger-Gonzales E."/>
            <person name="Havlak P."/>
            <person name="Kuo D.-H."/>
            <person name="Larsson T."/>
            <person name="Lv J."/>
            <person name="Arendt D."/>
            <person name="Savage R."/>
            <person name="Osoegawa K."/>
            <person name="de Jong P."/>
            <person name="Lindberg D.R."/>
            <person name="Seaver E.C."/>
            <person name="Weisblat D.A."/>
            <person name="Putnam N.H."/>
            <person name="Grigoriev I.V."/>
            <person name="Rokhsar D.S."/>
        </authorList>
    </citation>
    <scope>NUCLEOTIDE SEQUENCE</scope>
    <source>
        <strain evidence="5">I ESC-2004</strain>
    </source>
</reference>
<dbReference type="EMBL" id="KB291874">
    <property type="protein sequence ID" value="ELU18488.1"/>
    <property type="molecule type" value="Genomic_DNA"/>
</dbReference>
<dbReference type="EMBL" id="AMQN01003762">
    <property type="status" value="NOT_ANNOTATED_CDS"/>
    <property type="molecule type" value="Genomic_DNA"/>
</dbReference>
<dbReference type="OMA" id="NEDVSEW"/>
<dbReference type="OrthoDB" id="6155276at2759"/>
<evidence type="ECO:0000256" key="1">
    <source>
        <dbReference type="SAM" id="MobiDB-lite"/>
    </source>
</evidence>
<dbReference type="PANTHER" id="PTHR23095:SF46">
    <property type="entry name" value="GAG PROTEIN"/>
    <property type="match status" value="1"/>
</dbReference>
<evidence type="ECO:0000259" key="2">
    <source>
        <dbReference type="Pfam" id="PF14893"/>
    </source>
</evidence>
<proteinExistence type="predicted"/>
<dbReference type="InterPro" id="IPR026523">
    <property type="entry name" value="PNMA"/>
</dbReference>
<dbReference type="AlphaFoldDB" id="R7VI06"/>
<protein>
    <recommendedName>
        <fullName evidence="2">Paraneoplastic antigen Ma-like C-terminal domain-containing protein</fullName>
    </recommendedName>
</protein>
<feature type="compositionally biased region" description="Basic residues" evidence="1">
    <location>
        <begin position="282"/>
        <end position="293"/>
    </location>
</feature>
<reference evidence="4" key="3">
    <citation type="submission" date="2015-06" db="UniProtKB">
        <authorList>
            <consortium name="EnsemblMetazoa"/>
        </authorList>
    </citation>
    <scope>IDENTIFICATION</scope>
</reference>
<sequence length="360" mass="38820">MSTEEQLTALGRAVAQMGAKPEFSAVELERWVREMGAQSSGGGDSEVKPRIVTIPAASPFPRLPIFNGDKGECTFLQWKNEVAGLIKEESSSVVLQAMRRSLRGQAAEVLLHLGEDPTVKTLLGKLQAVFGEVLSAEQLLEAFYSAKQLPKESVAVWGCRLEELVDKSRREGAIDATTADGMLRTKFWSGLYSPNVKMALRHTFERKEEFNGLLAEARAVEAEFHGTASVQVRAQQVDSEKLDLILQKVTALEARVLRVEEGQRPTTKTSKPMSLPVQGKRAGGRSKGGRARQPHGNTPLVGPANIHEVVVNGVPVKALLDSGCCGDRIEVAIGVGGKRGTGVSGTRTFLDAGCPLVSRN</sequence>
<feature type="region of interest" description="Disordered" evidence="1">
    <location>
        <begin position="261"/>
        <end position="302"/>
    </location>
</feature>
<evidence type="ECO:0000313" key="3">
    <source>
        <dbReference type="EMBL" id="ELU18488.1"/>
    </source>
</evidence>
<organism evidence="3">
    <name type="scientific">Capitella teleta</name>
    <name type="common">Polychaete worm</name>
    <dbReference type="NCBI Taxonomy" id="283909"/>
    <lineage>
        <taxon>Eukaryota</taxon>
        <taxon>Metazoa</taxon>
        <taxon>Spiralia</taxon>
        <taxon>Lophotrochozoa</taxon>
        <taxon>Annelida</taxon>
        <taxon>Polychaeta</taxon>
        <taxon>Sedentaria</taxon>
        <taxon>Scolecida</taxon>
        <taxon>Capitellidae</taxon>
        <taxon>Capitella</taxon>
    </lineage>
</organism>
<dbReference type="EnsemblMetazoa" id="CapteT188324">
    <property type="protein sequence ID" value="CapteP188324"/>
    <property type="gene ID" value="CapteG188324"/>
</dbReference>
<feature type="domain" description="Paraneoplastic antigen Ma-like C-terminal" evidence="2">
    <location>
        <begin position="70"/>
        <end position="187"/>
    </location>
</feature>
<reference evidence="3 5" key="2">
    <citation type="journal article" date="2013" name="Nature">
        <title>Insights into bilaterian evolution from three spiralian genomes.</title>
        <authorList>
            <person name="Simakov O."/>
            <person name="Marletaz F."/>
            <person name="Cho S.J."/>
            <person name="Edsinger-Gonzales E."/>
            <person name="Havlak P."/>
            <person name="Hellsten U."/>
            <person name="Kuo D.H."/>
            <person name="Larsson T."/>
            <person name="Lv J."/>
            <person name="Arendt D."/>
            <person name="Savage R."/>
            <person name="Osoegawa K."/>
            <person name="de Jong P."/>
            <person name="Grimwood J."/>
            <person name="Chapman J.A."/>
            <person name="Shapiro H."/>
            <person name="Aerts A."/>
            <person name="Otillar R.P."/>
            <person name="Terry A.Y."/>
            <person name="Boore J.L."/>
            <person name="Grigoriev I.V."/>
            <person name="Lindberg D.R."/>
            <person name="Seaver E.C."/>
            <person name="Weisblat D.A."/>
            <person name="Putnam N.H."/>
            <person name="Rokhsar D.S."/>
        </authorList>
    </citation>
    <scope>NUCLEOTIDE SEQUENCE</scope>
    <source>
        <strain evidence="3 5">I ESC-2004</strain>
    </source>
</reference>
<dbReference type="PANTHER" id="PTHR23095">
    <property type="entry name" value="PARANEOPLASTIC ANTIGEN"/>
    <property type="match status" value="1"/>
</dbReference>
<dbReference type="Pfam" id="PF14893">
    <property type="entry name" value="PNMA"/>
    <property type="match status" value="1"/>
</dbReference>
<keyword evidence="5" id="KW-1185">Reference proteome</keyword>
<evidence type="ECO:0000313" key="4">
    <source>
        <dbReference type="EnsemblMetazoa" id="CapteP188324"/>
    </source>
</evidence>
<accession>R7VI06</accession>